<dbReference type="GO" id="GO:0004519">
    <property type="term" value="F:endonuclease activity"/>
    <property type="evidence" value="ECO:0007669"/>
    <property type="project" value="UniProtKB-KW"/>
</dbReference>
<dbReference type="PANTHER" id="PTHR14859">
    <property type="entry name" value="CALCOFLUOR WHITE HYPERSENSITIVE PROTEIN PRECURSOR"/>
    <property type="match status" value="1"/>
</dbReference>
<keyword evidence="2" id="KW-0540">Nuclease</keyword>
<reference evidence="2 3" key="1">
    <citation type="submission" date="2018-10" db="EMBL/GenBank/DDBJ databases">
        <title>Horizontal transference of carbapenem resistance between Klebsiella pneumoniae and Kluyvera ascorbata during abdominal infection: a case report.</title>
        <authorList>
            <person name="Raro O.H.F."/>
            <person name="Lima-Morales D."/>
            <person name="Barth A.L."/>
            <person name="Paim T.G.S."/>
            <person name="Mott M.P."/>
            <person name="Riche C.V.W."/>
            <person name="Teixeira U.F."/>
            <person name="Waechter F."/>
            <person name="Dias C.A.G."/>
        </authorList>
    </citation>
    <scope>NUCLEOTIDE SEQUENCE [LARGE SCALE GENOMIC DNA]</scope>
    <source>
        <strain evidence="2 3">OT2</strain>
    </source>
</reference>
<organism evidence="2 3">
    <name type="scientific">Kluyvera ascorbata</name>
    <dbReference type="NCBI Taxonomy" id="51288"/>
    <lineage>
        <taxon>Bacteria</taxon>
        <taxon>Pseudomonadati</taxon>
        <taxon>Pseudomonadota</taxon>
        <taxon>Gammaproteobacteria</taxon>
        <taxon>Enterobacterales</taxon>
        <taxon>Enterobacteriaceae</taxon>
        <taxon>Kluyvera</taxon>
    </lineage>
</organism>
<dbReference type="Gene3D" id="3.60.10.10">
    <property type="entry name" value="Endonuclease/exonuclease/phosphatase"/>
    <property type="match status" value="1"/>
</dbReference>
<evidence type="ECO:0000259" key="1">
    <source>
        <dbReference type="Pfam" id="PF03372"/>
    </source>
</evidence>
<dbReference type="EMBL" id="RHFN01000002">
    <property type="protein sequence ID" value="ROU17782.1"/>
    <property type="molecule type" value="Genomic_DNA"/>
</dbReference>
<keyword evidence="2" id="KW-0269">Exonuclease</keyword>
<keyword evidence="2" id="KW-0378">Hydrolase</keyword>
<keyword evidence="2" id="KW-0255">Endonuclease</keyword>
<sequence>MSKVRVDQLSPTDDSKTINVADIATQQDINDLVTELEGDIPFRYSSSPVAGMEAINSRANNRYRIGTFNTYVGYWNNFSTNGDNGYGINIKYIQEMILRYQLDFCGFQEFQSAPSYPISCLSIYPYVGAYFGKVTPISDHNGSSKFNSGNAITYNGSVASTSSAVYTAGATTDKRGYIRTVHSVRGISVAVYVTHLANTDAATRQAQMTELAAIVATDSASRVIVMGDFNTSTVSDFSAFTSIGFAMANNNDVNTSADGTWYIDNVLYKGFSSLVLKGAGTPYTYISDHKMFYAEFEV</sequence>
<dbReference type="GO" id="GO:0004527">
    <property type="term" value="F:exonuclease activity"/>
    <property type="evidence" value="ECO:0007669"/>
    <property type="project" value="UniProtKB-KW"/>
</dbReference>
<dbReference type="InterPro" id="IPR036691">
    <property type="entry name" value="Endo/exonu/phosph_ase_sf"/>
</dbReference>
<dbReference type="InterPro" id="IPR005135">
    <property type="entry name" value="Endo/exonuclease/phosphatase"/>
</dbReference>
<dbReference type="Pfam" id="PF03372">
    <property type="entry name" value="Exo_endo_phos"/>
    <property type="match status" value="1"/>
</dbReference>
<evidence type="ECO:0000313" key="2">
    <source>
        <dbReference type="EMBL" id="ROU17782.1"/>
    </source>
</evidence>
<gene>
    <name evidence="2" type="ORF">EB837_02885</name>
</gene>
<dbReference type="Proteomes" id="UP000268051">
    <property type="component" value="Unassembled WGS sequence"/>
</dbReference>
<comment type="caution">
    <text evidence="2">The sequence shown here is derived from an EMBL/GenBank/DDBJ whole genome shotgun (WGS) entry which is preliminary data.</text>
</comment>
<dbReference type="GO" id="GO:0016020">
    <property type="term" value="C:membrane"/>
    <property type="evidence" value="ECO:0007669"/>
    <property type="project" value="GOC"/>
</dbReference>
<dbReference type="PANTHER" id="PTHR14859:SF1">
    <property type="entry name" value="PGAP2-INTERACTING PROTEIN"/>
    <property type="match status" value="1"/>
</dbReference>
<protein>
    <submittedName>
        <fullName evidence="2">Endonuclease/exonuclease/phosphatase family protein</fullName>
    </submittedName>
</protein>
<name>A0A3N2SDJ3_9ENTR</name>
<dbReference type="SUPFAM" id="SSF56219">
    <property type="entry name" value="DNase I-like"/>
    <property type="match status" value="1"/>
</dbReference>
<dbReference type="RefSeq" id="WP_123650274.1">
    <property type="nucleotide sequence ID" value="NZ_RHFN01000002.1"/>
</dbReference>
<dbReference type="OrthoDB" id="4316587at2"/>
<dbReference type="InterPro" id="IPR051916">
    <property type="entry name" value="GPI-anchor_lipid_remodeler"/>
</dbReference>
<feature type="domain" description="Endonuclease/exonuclease/phosphatase" evidence="1">
    <location>
        <begin position="67"/>
        <end position="289"/>
    </location>
</feature>
<evidence type="ECO:0000313" key="3">
    <source>
        <dbReference type="Proteomes" id="UP000268051"/>
    </source>
</evidence>
<accession>A0A3N2SDJ3</accession>
<dbReference type="GO" id="GO:0006506">
    <property type="term" value="P:GPI anchor biosynthetic process"/>
    <property type="evidence" value="ECO:0007669"/>
    <property type="project" value="TreeGrafter"/>
</dbReference>
<proteinExistence type="predicted"/>
<dbReference type="AlphaFoldDB" id="A0A3N2SDJ3"/>